<dbReference type="OrthoDB" id="118559at2759"/>
<protein>
    <submittedName>
        <fullName evidence="3">Uncharacterized protein</fullName>
    </submittedName>
</protein>
<name>A0A081AXI7_PHYNI</name>
<dbReference type="AlphaFoldDB" id="A0A081AXI7"/>
<feature type="compositionally biased region" description="Polar residues" evidence="1">
    <location>
        <begin position="127"/>
        <end position="140"/>
    </location>
</feature>
<feature type="region of interest" description="Disordered" evidence="1">
    <location>
        <begin position="89"/>
        <end position="140"/>
    </location>
</feature>
<dbReference type="Proteomes" id="UP000028582">
    <property type="component" value="Unassembled WGS sequence"/>
</dbReference>
<gene>
    <name evidence="3" type="ORF">F444_02413</name>
</gene>
<proteinExistence type="predicted"/>
<reference evidence="3 4" key="1">
    <citation type="submission" date="2013-11" db="EMBL/GenBank/DDBJ databases">
        <title>The Genome Sequence of Phytophthora parasitica P1976.</title>
        <authorList>
            <consortium name="The Broad Institute Genomics Platform"/>
            <person name="Russ C."/>
            <person name="Tyler B."/>
            <person name="Panabieres F."/>
            <person name="Shan W."/>
            <person name="Tripathy S."/>
            <person name="Grunwald N."/>
            <person name="Machado M."/>
            <person name="Johnson C.S."/>
            <person name="Walker B."/>
            <person name="Young S."/>
            <person name="Zeng Q."/>
            <person name="Gargeya S."/>
            <person name="Fitzgerald M."/>
            <person name="Haas B."/>
            <person name="Abouelleil A."/>
            <person name="Allen A.W."/>
            <person name="Alvarado L."/>
            <person name="Arachchi H.M."/>
            <person name="Berlin A.M."/>
            <person name="Chapman S.B."/>
            <person name="Gainer-Dewar J."/>
            <person name="Goldberg J."/>
            <person name="Griggs A."/>
            <person name="Gujja S."/>
            <person name="Hansen M."/>
            <person name="Howarth C."/>
            <person name="Imamovic A."/>
            <person name="Ireland A."/>
            <person name="Larimer J."/>
            <person name="McCowan C."/>
            <person name="Murphy C."/>
            <person name="Pearson M."/>
            <person name="Poon T.W."/>
            <person name="Priest M."/>
            <person name="Roberts A."/>
            <person name="Saif S."/>
            <person name="Shea T."/>
            <person name="Sisk P."/>
            <person name="Sykes S."/>
            <person name="Wortman J."/>
            <person name="Nusbaum C."/>
            <person name="Birren B."/>
        </authorList>
    </citation>
    <scope>NUCLEOTIDE SEQUENCE [LARGE SCALE GENOMIC DNA]</scope>
    <source>
        <strain evidence="3 4">P1976</strain>
    </source>
</reference>
<keyword evidence="2" id="KW-0472">Membrane</keyword>
<organism evidence="3 4">
    <name type="scientific">Phytophthora nicotianae P1976</name>
    <dbReference type="NCBI Taxonomy" id="1317066"/>
    <lineage>
        <taxon>Eukaryota</taxon>
        <taxon>Sar</taxon>
        <taxon>Stramenopiles</taxon>
        <taxon>Oomycota</taxon>
        <taxon>Peronosporomycetes</taxon>
        <taxon>Peronosporales</taxon>
        <taxon>Peronosporaceae</taxon>
        <taxon>Phytophthora</taxon>
    </lineage>
</organism>
<dbReference type="EMBL" id="ANJA01000472">
    <property type="protein sequence ID" value="ETO83598.1"/>
    <property type="molecule type" value="Genomic_DNA"/>
</dbReference>
<keyword evidence="2" id="KW-0812">Transmembrane</keyword>
<evidence type="ECO:0000256" key="2">
    <source>
        <dbReference type="SAM" id="Phobius"/>
    </source>
</evidence>
<evidence type="ECO:0000313" key="3">
    <source>
        <dbReference type="EMBL" id="ETO83598.1"/>
    </source>
</evidence>
<comment type="caution">
    <text evidence="3">The sequence shown here is derived from an EMBL/GenBank/DDBJ whole genome shotgun (WGS) entry which is preliminary data.</text>
</comment>
<feature type="transmembrane region" description="Helical" evidence="2">
    <location>
        <begin position="6"/>
        <end position="25"/>
    </location>
</feature>
<sequence length="140" mass="15388">MSIEITLGIVLPVIVVMLKFIPGLLHRCYLRCGRQEDTDTEAQIDLEVGSGVLLSPEPYHMTWSTPEAQAFSPFDTPTTATPELRVIERPPRSPKVMTSLVSPIKTGCSPPKRTLRGEEQLPHSPVIPNTLSAATNPFRA</sequence>
<evidence type="ECO:0000256" key="1">
    <source>
        <dbReference type="SAM" id="MobiDB-lite"/>
    </source>
</evidence>
<evidence type="ECO:0000313" key="4">
    <source>
        <dbReference type="Proteomes" id="UP000028582"/>
    </source>
</evidence>
<keyword evidence="2" id="KW-1133">Transmembrane helix</keyword>
<accession>A0A081AXI7</accession>